<protein>
    <submittedName>
        <fullName evidence="3">Amidohydrolase family protein</fullName>
    </submittedName>
</protein>
<feature type="domain" description="Amidohydrolase-related" evidence="2">
    <location>
        <begin position="4"/>
        <end position="274"/>
    </location>
</feature>
<dbReference type="InterPro" id="IPR052350">
    <property type="entry name" value="Metallo-dep_Lactonases"/>
</dbReference>
<keyword evidence="4" id="KW-1185">Reference proteome</keyword>
<dbReference type="Pfam" id="PF04909">
    <property type="entry name" value="Amidohydro_2"/>
    <property type="match status" value="1"/>
</dbReference>
<evidence type="ECO:0000313" key="3">
    <source>
        <dbReference type="EMBL" id="MFD0798747.1"/>
    </source>
</evidence>
<dbReference type="Gene3D" id="3.20.20.140">
    <property type="entry name" value="Metal-dependent hydrolases"/>
    <property type="match status" value="1"/>
</dbReference>
<dbReference type="SUPFAM" id="SSF51556">
    <property type="entry name" value="Metallo-dependent hydrolases"/>
    <property type="match status" value="1"/>
</dbReference>
<gene>
    <name evidence="3" type="ORF">ACFQZJ_14850</name>
</gene>
<evidence type="ECO:0000256" key="1">
    <source>
        <dbReference type="ARBA" id="ARBA00038310"/>
    </source>
</evidence>
<dbReference type="Proteomes" id="UP001597012">
    <property type="component" value="Unassembled WGS sequence"/>
</dbReference>
<dbReference type="PANTHER" id="PTHR43569:SF2">
    <property type="entry name" value="AMIDOHYDROLASE-RELATED DOMAIN-CONTAINING PROTEIN"/>
    <property type="match status" value="1"/>
</dbReference>
<comment type="caution">
    <text evidence="3">The sequence shown here is derived from an EMBL/GenBank/DDBJ whole genome shotgun (WGS) entry which is preliminary data.</text>
</comment>
<dbReference type="RefSeq" id="WP_379935640.1">
    <property type="nucleotide sequence ID" value="NZ_JBHTHY010000014.1"/>
</dbReference>
<organism evidence="3 4">
    <name type="scientific">Maribacter chungangensis</name>
    <dbReference type="NCBI Taxonomy" id="1069117"/>
    <lineage>
        <taxon>Bacteria</taxon>
        <taxon>Pseudomonadati</taxon>
        <taxon>Bacteroidota</taxon>
        <taxon>Flavobacteriia</taxon>
        <taxon>Flavobacteriales</taxon>
        <taxon>Flavobacteriaceae</taxon>
        <taxon>Maribacter</taxon>
    </lineage>
</organism>
<sequence length="276" mass="32202">MRLDSHQHFWNYNAKRHSWMDETMLPLRKDFMPNDLKPLLQARKIDGCIAVQVDQTEAETSFLLDLAAEHEFIKGIVGWLDLRSDTIEERLHHFVKNPYLKGIRHILQSEPDDFVLGKTFCNGIAKLEQFSLTYDILIFPQQLKNTISFIEKFPDQKFVLNHLAKPDIKSQKIKEWEKELQILAQHPNVYCKVSGMVTEADWSNWNEDDFKPYMDVVFGAFGTHRTMYGSDWPVCLLASGYEGVFTIVNNYITQFTREEQLRIMGGNAVDFYDLPS</sequence>
<evidence type="ECO:0000259" key="2">
    <source>
        <dbReference type="Pfam" id="PF04909"/>
    </source>
</evidence>
<accession>A0ABW3B6N3</accession>
<dbReference type="EMBL" id="JBHTHY010000014">
    <property type="protein sequence ID" value="MFD0798747.1"/>
    <property type="molecule type" value="Genomic_DNA"/>
</dbReference>
<dbReference type="InterPro" id="IPR032466">
    <property type="entry name" value="Metal_Hydrolase"/>
</dbReference>
<name>A0ABW3B6N3_9FLAO</name>
<comment type="similarity">
    <text evidence="1">Belongs to the metallo-dependent hydrolases superfamily.</text>
</comment>
<proteinExistence type="inferred from homology"/>
<dbReference type="InterPro" id="IPR006680">
    <property type="entry name" value="Amidohydro-rel"/>
</dbReference>
<dbReference type="PANTHER" id="PTHR43569">
    <property type="entry name" value="AMIDOHYDROLASE"/>
    <property type="match status" value="1"/>
</dbReference>
<reference evidence="4" key="1">
    <citation type="journal article" date="2019" name="Int. J. Syst. Evol. Microbiol.">
        <title>The Global Catalogue of Microorganisms (GCM) 10K type strain sequencing project: providing services to taxonomists for standard genome sequencing and annotation.</title>
        <authorList>
            <consortium name="The Broad Institute Genomics Platform"/>
            <consortium name="The Broad Institute Genome Sequencing Center for Infectious Disease"/>
            <person name="Wu L."/>
            <person name="Ma J."/>
        </authorList>
    </citation>
    <scope>NUCLEOTIDE SEQUENCE [LARGE SCALE GENOMIC DNA]</scope>
    <source>
        <strain evidence="4">CCUG 61948</strain>
    </source>
</reference>
<evidence type="ECO:0000313" key="4">
    <source>
        <dbReference type="Proteomes" id="UP001597012"/>
    </source>
</evidence>